<gene>
    <name evidence="2" type="primary">cgeD</name>
    <name evidence="2" type="ORF">BMMGA3_07010</name>
</gene>
<name>I3DZU5_BACMM</name>
<dbReference type="RefSeq" id="WP_003349327.1">
    <property type="nucleotide sequence ID" value="NZ_ADWW01000004.1"/>
</dbReference>
<dbReference type="InterPro" id="IPR001173">
    <property type="entry name" value="Glyco_trans_2-like"/>
</dbReference>
<evidence type="ECO:0000313" key="2">
    <source>
        <dbReference type="EMBL" id="AIE59823.1"/>
    </source>
</evidence>
<sequence length="421" mass="49617">MPTVSVILTSYNKPSTITKAIESVINQTFQDWELFIMDDNSNNETTQIIKRYLGDPRIQYFNSNIKDNERFKTARYATLINEAIPKTQGKYITYLTDDNIFLPERFEIMVNYLNQHPNIDIVYSEQHVKYFDDNFNLFDEGVRQAPGILNQPVCIVDHCSVMHTRRIADLVFHKYGSYWDDHPINWGAGDAAFWVRLTQFQPFYPIKKILDIALKYRDSYQNLSSNLPYVIPNGTLVRGFKPDIYLIDQQRRRKITENMLNPLKYSEEEVVRIPDPYLFRYEEGIPINHMVLIEPDKFPNQRLVKSPTNPIVYYIQNNKKHPIQSVEAFNNFKFRWDKIVEVNDEFLSKLPNGSMICPLANEIITLPDGILYQHQNDYYICYNNHLHFIQENTLNKLKLPKENAVEMNNDLFSQFKKGTPI</sequence>
<accession>I3DZU5</accession>
<dbReference type="EMBL" id="CP007739">
    <property type="protein sequence ID" value="AIE59823.1"/>
    <property type="molecule type" value="Genomic_DNA"/>
</dbReference>
<dbReference type="Proteomes" id="UP000027602">
    <property type="component" value="Chromosome"/>
</dbReference>
<evidence type="ECO:0000259" key="1">
    <source>
        <dbReference type="Pfam" id="PF00535"/>
    </source>
</evidence>
<dbReference type="Pfam" id="PF00535">
    <property type="entry name" value="Glycos_transf_2"/>
    <property type="match status" value="1"/>
</dbReference>
<dbReference type="InterPro" id="IPR050834">
    <property type="entry name" value="Glycosyltransf_2"/>
</dbReference>
<keyword evidence="3" id="KW-1185">Reference proteome</keyword>
<feature type="domain" description="Glycosyltransferase 2-like" evidence="1">
    <location>
        <begin position="5"/>
        <end position="126"/>
    </location>
</feature>
<protein>
    <submittedName>
        <fullName evidence="2">Protein CgeD</fullName>
    </submittedName>
</protein>
<dbReference type="PANTHER" id="PTHR43685:SF2">
    <property type="entry name" value="GLYCOSYLTRANSFERASE 2-LIKE DOMAIN-CONTAINING PROTEIN"/>
    <property type="match status" value="1"/>
</dbReference>
<dbReference type="PANTHER" id="PTHR43685">
    <property type="entry name" value="GLYCOSYLTRANSFERASE"/>
    <property type="match status" value="1"/>
</dbReference>
<dbReference type="InterPro" id="IPR029044">
    <property type="entry name" value="Nucleotide-diphossugar_trans"/>
</dbReference>
<dbReference type="KEGG" id="bmet:BMMGA3_07010"/>
<evidence type="ECO:0000313" key="3">
    <source>
        <dbReference type="Proteomes" id="UP000027602"/>
    </source>
</evidence>
<organism evidence="2 3">
    <name type="scientific">Bacillus methanolicus (strain MGA3 / ATCC 53907)</name>
    <dbReference type="NCBI Taxonomy" id="796606"/>
    <lineage>
        <taxon>Bacteria</taxon>
        <taxon>Bacillati</taxon>
        <taxon>Bacillota</taxon>
        <taxon>Bacilli</taxon>
        <taxon>Bacillales</taxon>
        <taxon>Bacillaceae</taxon>
        <taxon>Bacillus</taxon>
    </lineage>
</organism>
<dbReference type="OrthoDB" id="2850014at2"/>
<proteinExistence type="predicted"/>
<reference evidence="2 3" key="1">
    <citation type="journal article" date="2015" name="BMC Genomics">
        <title>Transcriptome analysis of thermophilic methylotrophic Bacillus methanolicus MGA3 using RNA-sequencing provides detailed insights into its previously uncharted transcriptional landscape.</title>
        <authorList>
            <person name="Irla M."/>
            <person name="Neshat A."/>
            <person name="Brautaset T."/>
            <person name="Ruckert C."/>
            <person name="Kalinowski J."/>
            <person name="Wendisch V.F."/>
        </authorList>
    </citation>
    <scope>NUCLEOTIDE SEQUENCE [LARGE SCALE GENOMIC DNA]</scope>
    <source>
        <strain evidence="3">MGA3 / ATCC 53907</strain>
    </source>
</reference>
<dbReference type="AlphaFoldDB" id="I3DZU5"/>
<dbReference type="STRING" id="796606.BMMGA3_07010"/>
<dbReference type="SUPFAM" id="SSF53448">
    <property type="entry name" value="Nucleotide-diphospho-sugar transferases"/>
    <property type="match status" value="1"/>
</dbReference>
<dbReference type="eggNOG" id="COG0463">
    <property type="taxonomic scope" value="Bacteria"/>
</dbReference>
<dbReference type="Gene3D" id="3.90.550.10">
    <property type="entry name" value="Spore Coat Polysaccharide Biosynthesis Protein SpsA, Chain A"/>
    <property type="match status" value="1"/>
</dbReference>
<dbReference type="HOGENOM" id="CLU_651603_0_0_9"/>